<dbReference type="Gene3D" id="2.130.10.10">
    <property type="entry name" value="YVTN repeat-like/Quinoprotein amine dehydrogenase"/>
    <property type="match status" value="2"/>
</dbReference>
<dbReference type="InterPro" id="IPR055188">
    <property type="entry name" value="Choice_anch_I"/>
</dbReference>
<dbReference type="SUPFAM" id="SSF51004">
    <property type="entry name" value="C-terminal (heme d1) domain of cytochrome cd1-nitrite reductase"/>
    <property type="match status" value="2"/>
</dbReference>
<comment type="caution">
    <text evidence="2">The sequence shown here is derived from an EMBL/GenBank/DDBJ whole genome shotgun (WGS) entry which is preliminary data.</text>
</comment>
<gene>
    <name evidence="2" type="ORF">GCM10023313_10560</name>
</gene>
<accession>A0ABP9FQU2</accession>
<evidence type="ECO:0000313" key="2">
    <source>
        <dbReference type="EMBL" id="GAA4909381.1"/>
    </source>
</evidence>
<dbReference type="EMBL" id="BAABJI010000001">
    <property type="protein sequence ID" value="GAA4909381.1"/>
    <property type="molecule type" value="Genomic_DNA"/>
</dbReference>
<organism evidence="2 3">
    <name type="scientific">Mucilaginibacter defluvii</name>
    <dbReference type="NCBI Taxonomy" id="1196019"/>
    <lineage>
        <taxon>Bacteria</taxon>
        <taxon>Pseudomonadati</taxon>
        <taxon>Bacteroidota</taxon>
        <taxon>Sphingobacteriia</taxon>
        <taxon>Sphingobacteriales</taxon>
        <taxon>Sphingobacteriaceae</taxon>
        <taxon>Mucilaginibacter</taxon>
    </lineage>
</organism>
<dbReference type="Proteomes" id="UP001501436">
    <property type="component" value="Unassembled WGS sequence"/>
</dbReference>
<dbReference type="Pfam" id="PF22494">
    <property type="entry name" value="choice_anch_I"/>
    <property type="match status" value="1"/>
</dbReference>
<dbReference type="InterPro" id="IPR011048">
    <property type="entry name" value="Haem_d1_sf"/>
</dbReference>
<proteinExistence type="predicted"/>
<dbReference type="PANTHER" id="PTHR46928">
    <property type="entry name" value="MESENCHYME-SPECIFIC CELL SURFACE GLYCOPROTEIN"/>
    <property type="match status" value="1"/>
</dbReference>
<dbReference type="InterPro" id="IPR015943">
    <property type="entry name" value="WD40/YVTN_repeat-like_dom_sf"/>
</dbReference>
<keyword evidence="3" id="KW-1185">Reference proteome</keyword>
<evidence type="ECO:0000313" key="3">
    <source>
        <dbReference type="Proteomes" id="UP001501436"/>
    </source>
</evidence>
<evidence type="ECO:0000259" key="1">
    <source>
        <dbReference type="Pfam" id="PF22494"/>
    </source>
</evidence>
<feature type="domain" description="Choice-of-anchor I" evidence="1">
    <location>
        <begin position="51"/>
        <end position="509"/>
    </location>
</feature>
<dbReference type="NCBIfam" id="NF038117">
    <property type="entry name" value="choice_anch_I"/>
    <property type="match status" value="1"/>
</dbReference>
<dbReference type="PANTHER" id="PTHR46928:SF1">
    <property type="entry name" value="MESENCHYME-SPECIFIC CELL SURFACE GLYCOPROTEIN"/>
    <property type="match status" value="1"/>
</dbReference>
<reference evidence="3" key="1">
    <citation type="journal article" date="2019" name="Int. J. Syst. Evol. Microbiol.">
        <title>The Global Catalogue of Microorganisms (GCM) 10K type strain sequencing project: providing services to taxonomists for standard genome sequencing and annotation.</title>
        <authorList>
            <consortium name="The Broad Institute Genomics Platform"/>
            <consortium name="The Broad Institute Genome Sequencing Center for Infectious Disease"/>
            <person name="Wu L."/>
            <person name="Ma J."/>
        </authorList>
    </citation>
    <scope>NUCLEOTIDE SEQUENCE [LARGE SCALE GENOMIC DNA]</scope>
    <source>
        <strain evidence="3">JCM 18283</strain>
    </source>
</reference>
<dbReference type="RefSeq" id="WP_345329894.1">
    <property type="nucleotide sequence ID" value="NZ_BAABJI010000001.1"/>
</dbReference>
<dbReference type="InterPro" id="IPR052956">
    <property type="entry name" value="Mesenchyme-surface_protein"/>
</dbReference>
<dbReference type="PROSITE" id="PS51257">
    <property type="entry name" value="PROKAR_LIPOPROTEIN"/>
    <property type="match status" value="1"/>
</dbReference>
<protein>
    <submittedName>
        <fullName evidence="2">Choice-of-anchor I family protein</fullName>
    </submittedName>
</protein>
<sequence>MKYPLLFISLLAIGFASCSKEDTAPETEKPEEEFFVNEDAATFAEIGSIDIGETGAAEISAFDAQTKRLFVVNNDEKNGAVNRIDVLDFSDPKNMKLIHSISMQPYGGAVNSVAVFDGKLAAAIESTDKQANGKVAVFKTSDYAEIKSVTVGALPDMITFSPDGKFILTANEGEPNAAYTNDPEGSISIITVDNNYAVTTVNFSAFASKQAELVAKGFRVFGPSNSFVKDIEPEYITVSEDSKTAWVTLQENNGIAKINLTTKTITDIFPLGFKDYTADGNEINVTDKDGGSTVLAKWNVKGVYMPDAIALVESNGTPYLFTANEGDAREYTAFVEGERIGKLTLDPAAFPNAADLQKEAQLGRLNVTKTLGDANGDGKYEALYSFGARSFSVWNGNTGAQVFDSKNELDVKSIAANVYDDGRSDDKSVEPEGITVGKVGNKKVAFVGMERADAVAVYDVTDPSKPSFLQLFKCGDAPEGVLFIPAKNSPTKKSLLVVSSENDGVVKVYTPIQFNNPQP</sequence>
<name>A0ABP9FQU2_9SPHI</name>